<protein>
    <submittedName>
        <fullName evidence="8">AAA+ ATPase domain-containing protein</fullName>
    </submittedName>
</protein>
<dbReference type="InterPro" id="IPR050304">
    <property type="entry name" value="MT-severing_AAA_ATPase"/>
</dbReference>
<dbReference type="Pfam" id="PF17862">
    <property type="entry name" value="AAA_lid_3"/>
    <property type="match status" value="1"/>
</dbReference>
<dbReference type="PROSITE" id="PS00674">
    <property type="entry name" value="AAA"/>
    <property type="match status" value="1"/>
</dbReference>
<evidence type="ECO:0000256" key="1">
    <source>
        <dbReference type="ARBA" id="ARBA00006914"/>
    </source>
</evidence>
<dbReference type="InterPro" id="IPR027417">
    <property type="entry name" value="P-loop_NTPase"/>
</dbReference>
<dbReference type="Pfam" id="PF00004">
    <property type="entry name" value="AAA"/>
    <property type="match status" value="1"/>
</dbReference>
<dbReference type="InterPro" id="IPR003960">
    <property type="entry name" value="ATPase_AAA_CS"/>
</dbReference>
<dbReference type="Proteomes" id="UP000887577">
    <property type="component" value="Unplaced"/>
</dbReference>
<dbReference type="Pfam" id="PF09336">
    <property type="entry name" value="Vps4_C"/>
    <property type="match status" value="1"/>
</dbReference>
<dbReference type="PANTHER" id="PTHR23074:SF17">
    <property type="entry name" value="FIDGETIN-LIKE PROTEIN 1"/>
    <property type="match status" value="1"/>
</dbReference>
<organism evidence="7 8">
    <name type="scientific">Panagrolaimus superbus</name>
    <dbReference type="NCBI Taxonomy" id="310955"/>
    <lineage>
        <taxon>Eukaryota</taxon>
        <taxon>Metazoa</taxon>
        <taxon>Ecdysozoa</taxon>
        <taxon>Nematoda</taxon>
        <taxon>Chromadorea</taxon>
        <taxon>Rhabditida</taxon>
        <taxon>Tylenchina</taxon>
        <taxon>Panagrolaimomorpha</taxon>
        <taxon>Panagrolaimoidea</taxon>
        <taxon>Panagrolaimidae</taxon>
        <taxon>Panagrolaimus</taxon>
    </lineage>
</organism>
<dbReference type="FunFam" id="3.40.50.300:FF:000093">
    <property type="entry name" value="Fidgetin-like 1"/>
    <property type="match status" value="1"/>
</dbReference>
<dbReference type="InterPro" id="IPR003593">
    <property type="entry name" value="AAA+_ATPase"/>
</dbReference>
<keyword evidence="3 4" id="KW-0067">ATP-binding</keyword>
<dbReference type="InterPro" id="IPR015415">
    <property type="entry name" value="Spast_Vps4_C"/>
</dbReference>
<dbReference type="GO" id="GO:0008017">
    <property type="term" value="F:microtubule binding"/>
    <property type="evidence" value="ECO:0007669"/>
    <property type="project" value="UniProtKB-ARBA"/>
</dbReference>
<feature type="region of interest" description="Disordered" evidence="5">
    <location>
        <begin position="263"/>
        <end position="304"/>
    </location>
</feature>
<feature type="domain" description="AAA+ ATPase" evidence="6">
    <location>
        <begin position="366"/>
        <end position="502"/>
    </location>
</feature>
<keyword evidence="7" id="KW-1185">Reference proteome</keyword>
<dbReference type="SUPFAM" id="SSF52540">
    <property type="entry name" value="P-loop containing nucleoside triphosphate hydrolases"/>
    <property type="match status" value="1"/>
</dbReference>
<dbReference type="GO" id="GO:0005524">
    <property type="term" value="F:ATP binding"/>
    <property type="evidence" value="ECO:0007669"/>
    <property type="project" value="UniProtKB-KW"/>
</dbReference>
<proteinExistence type="inferred from homology"/>
<dbReference type="WBParaSite" id="PSU_v2.g4875.t1">
    <property type="protein sequence ID" value="PSU_v2.g4875.t1"/>
    <property type="gene ID" value="PSU_v2.g4875"/>
</dbReference>
<dbReference type="PANTHER" id="PTHR23074">
    <property type="entry name" value="AAA DOMAIN-CONTAINING"/>
    <property type="match status" value="1"/>
</dbReference>
<feature type="region of interest" description="Disordered" evidence="5">
    <location>
        <begin position="1"/>
        <end position="31"/>
    </location>
</feature>
<dbReference type="InterPro" id="IPR041569">
    <property type="entry name" value="AAA_lid_3"/>
</dbReference>
<dbReference type="AlphaFoldDB" id="A0A914YY50"/>
<sequence length="606" mass="67402">MRRNVNPMKRRKDDSEEFSLSVAAGDEGRKKSLTRKILSSDEEIQVISDDPTNIFSFSSLSKKAPPTNQTNRNNSSFFQMIYHIMNSKKISIKSGVRSASLFPSDLSESDPKKPKLTPKSAAAATAQRSLLVTASRNSSIVTKPTTNEKENIKSSSGGDGNGKRVPATALNPPGTAPRRLTSQLAGIFMPSDKPKDTTKKSERNFNKVELASKYAAKKQAERDAKYGSTPSAKYLDNETTSYEGFRMANGSKDIIKEMKSITPVAVKKPETPQSKSQTPASKTIPESEEQKEKPQIPEDPNSLKNHASLKHFEQHIIEHIESEILTSNNNVTWDAVAGLEQAKKTLREIVVFPFLRPDLFKGLRAPSKGVLLFGPPGTGKTLIAGCVANQARATFFNVSVSTVMSKWVGEGEKVVRALFQIARLKLPSIIFIDEIDALLSARKDGDHESSRRVKTEFLIQMDGIATNSDERLLVLGATNKPEDIDEAARRRFPKRLYIALPDFEARKGMIQRHMNTNCNELKDTDYNELATMTDGFSGADMFHFAKEAAYGPLRDVINDIEKIPEDKIRPIKFDDFLNVLPTVKPTVLESELESYLEWDKKFGCHS</sequence>
<reference evidence="8" key="1">
    <citation type="submission" date="2022-11" db="UniProtKB">
        <authorList>
            <consortium name="WormBaseParasite"/>
        </authorList>
    </citation>
    <scope>IDENTIFICATION</scope>
</reference>
<evidence type="ECO:0000256" key="3">
    <source>
        <dbReference type="ARBA" id="ARBA00022840"/>
    </source>
</evidence>
<accession>A0A914YY50</accession>
<feature type="compositionally biased region" description="Polar residues" evidence="5">
    <location>
        <begin position="126"/>
        <end position="145"/>
    </location>
</feature>
<dbReference type="SMART" id="SM00382">
    <property type="entry name" value="AAA"/>
    <property type="match status" value="1"/>
</dbReference>
<feature type="region of interest" description="Disordered" evidence="5">
    <location>
        <begin position="216"/>
        <end position="235"/>
    </location>
</feature>
<evidence type="ECO:0000259" key="6">
    <source>
        <dbReference type="SMART" id="SM00382"/>
    </source>
</evidence>
<dbReference type="GO" id="GO:0008568">
    <property type="term" value="F:microtubule severing ATPase activity"/>
    <property type="evidence" value="ECO:0007669"/>
    <property type="project" value="TreeGrafter"/>
</dbReference>
<evidence type="ECO:0000313" key="7">
    <source>
        <dbReference type="Proteomes" id="UP000887577"/>
    </source>
</evidence>
<keyword evidence="2 4" id="KW-0547">Nucleotide-binding</keyword>
<dbReference type="FunFam" id="1.10.8.60:FF:000022">
    <property type="entry name" value="Fidgetin like 1"/>
    <property type="match status" value="1"/>
</dbReference>
<dbReference type="Gene3D" id="1.10.8.60">
    <property type="match status" value="1"/>
</dbReference>
<evidence type="ECO:0000256" key="2">
    <source>
        <dbReference type="ARBA" id="ARBA00022741"/>
    </source>
</evidence>
<evidence type="ECO:0000256" key="4">
    <source>
        <dbReference type="RuleBase" id="RU003651"/>
    </source>
</evidence>
<name>A0A914YY50_9BILA</name>
<comment type="similarity">
    <text evidence="1 4">Belongs to the AAA ATPase family.</text>
</comment>
<evidence type="ECO:0000256" key="5">
    <source>
        <dbReference type="SAM" id="MobiDB-lite"/>
    </source>
</evidence>
<feature type="region of interest" description="Disordered" evidence="5">
    <location>
        <begin position="101"/>
        <end position="179"/>
    </location>
</feature>
<dbReference type="GO" id="GO:0016887">
    <property type="term" value="F:ATP hydrolysis activity"/>
    <property type="evidence" value="ECO:0007669"/>
    <property type="project" value="InterPro"/>
</dbReference>
<dbReference type="Gene3D" id="3.40.50.300">
    <property type="entry name" value="P-loop containing nucleotide triphosphate hydrolases"/>
    <property type="match status" value="1"/>
</dbReference>
<feature type="compositionally biased region" description="Polar residues" evidence="5">
    <location>
        <begin position="271"/>
        <end position="281"/>
    </location>
</feature>
<dbReference type="InterPro" id="IPR003959">
    <property type="entry name" value="ATPase_AAA_core"/>
</dbReference>
<evidence type="ECO:0000313" key="8">
    <source>
        <dbReference type="WBParaSite" id="PSU_v2.g4875.t1"/>
    </source>
</evidence>